<dbReference type="EMBL" id="REGN01002641">
    <property type="protein sequence ID" value="RNA26921.1"/>
    <property type="molecule type" value="Genomic_DNA"/>
</dbReference>
<dbReference type="Proteomes" id="UP000276133">
    <property type="component" value="Unassembled WGS sequence"/>
</dbReference>
<sequence length="1100" mass="127395">MSQVSRNQNQNFFLKELIQSLNKNSVEPVSFDLSEDDFEILPSDNYCETIGESDTIEQLAKFCSNHLIKHTFEQLNDENFFQTISYHLYSASNSLLVQTPSDLEAKLASLLVSIDSIYDYLAKASQIKFESIDLFLLSTFHLYVHLCNHFKTQKQLSQRMSLSQMNSRPDARLSAQLIKASMLFESKIANLNEEKNKQNLIKLTKFLIYLVKNFKDAKSNVFVWKMVSKLCVKFKILLNNSNHLDSFCYKNGKFLLKKIFILIYEDQNLNLNYIKDSLNRLSLNEACRVSEMSSAIGSQMTLKNNIYLDTAKVIKLSAFLAKILKSFLALYFGDLADCLQNEFFDMLTALLSSVNSVLLTESRLNTQHLTIDTNQFDFQPNQFINLPKDYISIKLDFIKEFSSVYESLLQLIEANAHYANYMRKKNFFLEKLQQKNDESNESIFPNSQTAATPSQHDNIDDILLFYLIFINRTKVKLNDQNETKSNFDLVTSPAYLNEIFNLIELSTCMASYFLYNDHFLHHLDFGYLSTTNYEAKMFSRIELYDFVLVCLTRYILCLIDTNSNVEPVIFYLVNNLLMVNNLIDENVQNQKKVYHFYALRIQLSADLLISLAKWMLKSDGNENLVKFIKFLSQIYETNGSSTIVRHNLNLRFVLDQILHTCSQVSSKFQNIVSTVADFYINKRMSNCFNLILSYLSNPMEVKKTVFIVNTLAKANELFGRLIKLFVDKNKMPNEQIWMKKIIVFFDSNHFGEILGLIEDFFDQVKAECDTIVGEQSQKLLKIISQFLNLNEIANLSKYFDHFGQFKTEMSRKMDTNQLVHKQFSLNLENFKRIFQFICVSARVYASVCLRCSLKATINEEILFLLEFFIKNCSQNYEAKIGTMGDQEPTFLNIKLEASHFLRNLSKKEINETNIVKKVLELFGILLNDSSTLVKFFGLESLDEYSKTNESNNKIICQLSRSDKNLNDLILNYLVEISIDGDFDEIGFYLEKRNELIKRLQVHHRPKDDILTSQKMDEIEDCGSLDETMNAIMCAMDTTMSNQELKLDNDEKTHSSSKAQSILDGISGELDKVFDMYDNRSMPESIRTQLTNLVSKISSFI</sequence>
<name>A0A3M7RTP6_BRAPC</name>
<dbReference type="AlphaFoldDB" id="A0A3M7RTP6"/>
<proteinExistence type="predicted"/>
<protein>
    <submittedName>
        <fullName evidence="1">Uncharacterized protein</fullName>
    </submittedName>
</protein>
<organism evidence="1 2">
    <name type="scientific">Brachionus plicatilis</name>
    <name type="common">Marine rotifer</name>
    <name type="synonym">Brachionus muelleri</name>
    <dbReference type="NCBI Taxonomy" id="10195"/>
    <lineage>
        <taxon>Eukaryota</taxon>
        <taxon>Metazoa</taxon>
        <taxon>Spiralia</taxon>
        <taxon>Gnathifera</taxon>
        <taxon>Rotifera</taxon>
        <taxon>Eurotatoria</taxon>
        <taxon>Monogononta</taxon>
        <taxon>Pseudotrocha</taxon>
        <taxon>Ploima</taxon>
        <taxon>Brachionidae</taxon>
        <taxon>Brachionus</taxon>
    </lineage>
</organism>
<keyword evidence="2" id="KW-1185">Reference proteome</keyword>
<comment type="caution">
    <text evidence="1">The sequence shown here is derived from an EMBL/GenBank/DDBJ whole genome shotgun (WGS) entry which is preliminary data.</text>
</comment>
<reference evidence="1 2" key="1">
    <citation type="journal article" date="2018" name="Sci. Rep.">
        <title>Genomic signatures of local adaptation to the degree of environmental predictability in rotifers.</title>
        <authorList>
            <person name="Franch-Gras L."/>
            <person name="Hahn C."/>
            <person name="Garcia-Roger E.M."/>
            <person name="Carmona M.J."/>
            <person name="Serra M."/>
            <person name="Gomez A."/>
        </authorList>
    </citation>
    <scope>NUCLEOTIDE SEQUENCE [LARGE SCALE GENOMIC DNA]</scope>
    <source>
        <strain evidence="1">HYR1</strain>
    </source>
</reference>
<dbReference type="OrthoDB" id="10419090at2759"/>
<accession>A0A3M7RTP6</accession>
<evidence type="ECO:0000313" key="2">
    <source>
        <dbReference type="Proteomes" id="UP000276133"/>
    </source>
</evidence>
<evidence type="ECO:0000313" key="1">
    <source>
        <dbReference type="EMBL" id="RNA26921.1"/>
    </source>
</evidence>
<gene>
    <name evidence="1" type="ORF">BpHYR1_023718</name>
</gene>